<dbReference type="CDD" id="cd00830">
    <property type="entry name" value="KAS_III"/>
    <property type="match status" value="1"/>
</dbReference>
<dbReference type="PANTHER" id="PTHR34069">
    <property type="entry name" value="3-OXOACYL-[ACYL-CARRIER-PROTEIN] SYNTHASE 3"/>
    <property type="match status" value="1"/>
</dbReference>
<dbReference type="PANTHER" id="PTHR34069:SF2">
    <property type="entry name" value="BETA-KETOACYL-[ACYL-CARRIER-PROTEIN] SYNTHASE III"/>
    <property type="match status" value="1"/>
</dbReference>
<dbReference type="GO" id="GO:0006633">
    <property type="term" value="P:fatty acid biosynthetic process"/>
    <property type="evidence" value="ECO:0007669"/>
    <property type="project" value="InterPro"/>
</dbReference>
<dbReference type="Pfam" id="PF08541">
    <property type="entry name" value="ACP_syn_III_C"/>
    <property type="match status" value="1"/>
</dbReference>
<accession>A0A0A8H5M9</accession>
<protein>
    <submittedName>
        <fullName evidence="5">3-oxoacyl-[acp] synthase III</fullName>
    </submittedName>
</protein>
<dbReference type="InterPro" id="IPR016039">
    <property type="entry name" value="Thiolase-like"/>
</dbReference>
<gene>
    <name evidence="5" type="ORF">CINS_1268</name>
</gene>
<evidence type="ECO:0000259" key="4">
    <source>
        <dbReference type="Pfam" id="PF08545"/>
    </source>
</evidence>
<dbReference type="GO" id="GO:0044550">
    <property type="term" value="P:secondary metabolite biosynthetic process"/>
    <property type="evidence" value="ECO:0007669"/>
    <property type="project" value="TreeGrafter"/>
</dbReference>
<dbReference type="Proteomes" id="UP000031163">
    <property type="component" value="Chromosome"/>
</dbReference>
<evidence type="ECO:0000256" key="1">
    <source>
        <dbReference type="ARBA" id="ARBA00022679"/>
    </source>
</evidence>
<feature type="domain" description="Beta-ketoacyl-[acyl-carrier-protein] synthase III C-terminal" evidence="3">
    <location>
        <begin position="258"/>
        <end position="336"/>
    </location>
</feature>
<dbReference type="STRING" id="1031564.CINS_1268"/>
<dbReference type="GeneID" id="74432050"/>
<dbReference type="Gene3D" id="3.40.47.10">
    <property type="match status" value="1"/>
</dbReference>
<dbReference type="GO" id="GO:0004315">
    <property type="term" value="F:3-oxoacyl-[acyl-carrier-protein] synthase activity"/>
    <property type="evidence" value="ECO:0007669"/>
    <property type="project" value="InterPro"/>
</dbReference>
<dbReference type="SUPFAM" id="SSF53901">
    <property type="entry name" value="Thiolase-like"/>
    <property type="match status" value="2"/>
</dbReference>
<dbReference type="HOGENOM" id="CLU_039592_4_1_7"/>
<name>A0A0A8H5M9_9BACT</name>
<evidence type="ECO:0000313" key="5">
    <source>
        <dbReference type="EMBL" id="AJC88224.1"/>
    </source>
</evidence>
<dbReference type="KEGG" id="cis:CINS_1268"/>
<evidence type="ECO:0000259" key="3">
    <source>
        <dbReference type="Pfam" id="PF08541"/>
    </source>
</evidence>
<keyword evidence="2" id="KW-0012">Acyltransferase</keyword>
<keyword evidence="1" id="KW-0808">Transferase</keyword>
<sequence>MKAQFNKAHILGVSVCVPSHCIDIDDCLESVFLNDEKTLKRMKKISGIQSRFIADENTSTSDLGYEASINLFEILNFDKNELDMLIFVTQTPDFFMPSCANYLHKRLNLNTNTIAFDVNQACAGYLYGLFLAYSFIENENAKNILLICGDTLSKTINPLNANLAPIFGDGVSASLITKKESKSFFSLHSDGSGFDKLIIPNRAFSKLDKSKTQNKEIFETNPYRNLENLYMDGAEIFNLALEKEAQSVKEILKFCAKDKEDIEYFLFHQSNKFLVENLIFDLQLDAKKVPNTLMQKYANLSACSLPALLCHIQNCNFNAILSAFGAGLAWGSAYLEFDKIKTIIKEKK</sequence>
<dbReference type="Pfam" id="PF08545">
    <property type="entry name" value="ACP_syn_III"/>
    <property type="match status" value="1"/>
</dbReference>
<organism evidence="5 6">
    <name type="scientific">Campylobacter insulaenigrae NCTC 12927</name>
    <dbReference type="NCBI Taxonomy" id="1031564"/>
    <lineage>
        <taxon>Bacteria</taxon>
        <taxon>Pseudomonadati</taxon>
        <taxon>Campylobacterota</taxon>
        <taxon>Epsilonproteobacteria</taxon>
        <taxon>Campylobacterales</taxon>
        <taxon>Campylobacteraceae</taxon>
        <taxon>Campylobacter</taxon>
    </lineage>
</organism>
<proteinExistence type="predicted"/>
<evidence type="ECO:0000256" key="2">
    <source>
        <dbReference type="ARBA" id="ARBA00023315"/>
    </source>
</evidence>
<dbReference type="EMBL" id="CP007770">
    <property type="protein sequence ID" value="AJC88224.1"/>
    <property type="molecule type" value="Genomic_DNA"/>
</dbReference>
<dbReference type="RefSeq" id="WP_039650812.1">
    <property type="nucleotide sequence ID" value="NZ_CP007770.1"/>
</dbReference>
<dbReference type="InterPro" id="IPR013751">
    <property type="entry name" value="ACP_syn_III_N"/>
</dbReference>
<dbReference type="AlphaFoldDB" id="A0A0A8H5M9"/>
<feature type="domain" description="Beta-ketoacyl-[acyl-carrier-protein] synthase III N-terminal" evidence="4">
    <location>
        <begin position="116"/>
        <end position="190"/>
    </location>
</feature>
<evidence type="ECO:0000313" key="6">
    <source>
        <dbReference type="Proteomes" id="UP000031163"/>
    </source>
</evidence>
<dbReference type="InterPro" id="IPR013747">
    <property type="entry name" value="ACP_syn_III_C"/>
</dbReference>
<dbReference type="NCBIfam" id="NF009519">
    <property type="entry name" value="PRK12880.1"/>
    <property type="match status" value="1"/>
</dbReference>
<reference evidence="5 6" key="1">
    <citation type="journal article" date="2014" name="Genome Biol. Evol.">
        <title>Comparative Genomics of the Campylobacter lari Group.</title>
        <authorList>
            <person name="Miller W.G."/>
            <person name="Yee E."/>
            <person name="Chapman M.H."/>
            <person name="Smith T.P."/>
            <person name="Bono J.L."/>
            <person name="Huynh S."/>
            <person name="Parker C.T."/>
            <person name="Vandamme P."/>
            <person name="Luong K."/>
            <person name="Korlach J."/>
        </authorList>
    </citation>
    <scope>NUCLEOTIDE SEQUENCE [LARGE SCALE GENOMIC DNA]</scope>
    <source>
        <strain evidence="5 6">NCTC 12927</strain>
    </source>
</reference>